<accession>A0ABT3AWJ0</accession>
<proteinExistence type="predicted"/>
<gene>
    <name evidence="2" type="ORF">OGM63_08095</name>
</gene>
<evidence type="ECO:0000313" key="3">
    <source>
        <dbReference type="Proteomes" id="UP001526143"/>
    </source>
</evidence>
<reference evidence="2 3" key="1">
    <citation type="submission" date="2022-10" db="EMBL/GenBank/DDBJ databases">
        <title>Identification of biosynthetic pathway for the production of the potent trypsin inhibitor radiosumin.</title>
        <authorList>
            <person name="Fewer D.P."/>
            <person name="Delbaje E."/>
            <person name="Ouyang X."/>
            <person name="Agostino P.D."/>
            <person name="Wahlsten M."/>
            <person name="Jokela J."/>
            <person name="Permi P."/>
            <person name="Haapaniemi E."/>
            <person name="Koistinen H."/>
        </authorList>
    </citation>
    <scope>NUCLEOTIDE SEQUENCE [LARGE SCALE GENOMIC DNA]</scope>
    <source>
        <strain evidence="2 3">NIES-515</strain>
    </source>
</reference>
<sequence length="69" mass="7771">MFPFESLFCPCCTPAMLHTLAQSDLTRIPQQMLWLGTGTVSAAIRRRQQKPRSLVDSIPDPIANDARDR</sequence>
<protein>
    <submittedName>
        <fullName evidence="2">Uncharacterized protein</fullName>
    </submittedName>
</protein>
<dbReference type="EMBL" id="JAOWRF010000119">
    <property type="protein sequence ID" value="MCV3213487.1"/>
    <property type="molecule type" value="Genomic_DNA"/>
</dbReference>
<keyword evidence="3" id="KW-1185">Reference proteome</keyword>
<dbReference type="RefSeq" id="WP_263745003.1">
    <property type="nucleotide sequence ID" value="NZ_JAOWRF010000119.1"/>
</dbReference>
<organism evidence="2 3">
    <name type="scientific">Plectonema radiosum NIES-515</name>
    <dbReference type="NCBI Taxonomy" id="2986073"/>
    <lineage>
        <taxon>Bacteria</taxon>
        <taxon>Bacillati</taxon>
        <taxon>Cyanobacteriota</taxon>
        <taxon>Cyanophyceae</taxon>
        <taxon>Oscillatoriophycideae</taxon>
        <taxon>Oscillatoriales</taxon>
        <taxon>Microcoleaceae</taxon>
        <taxon>Plectonema</taxon>
    </lineage>
</organism>
<feature type="region of interest" description="Disordered" evidence="1">
    <location>
        <begin position="45"/>
        <end position="69"/>
    </location>
</feature>
<name>A0ABT3AWJ0_9CYAN</name>
<evidence type="ECO:0000313" key="2">
    <source>
        <dbReference type="EMBL" id="MCV3213487.1"/>
    </source>
</evidence>
<dbReference type="Proteomes" id="UP001526143">
    <property type="component" value="Unassembled WGS sequence"/>
</dbReference>
<comment type="caution">
    <text evidence="2">The sequence shown here is derived from an EMBL/GenBank/DDBJ whole genome shotgun (WGS) entry which is preliminary data.</text>
</comment>
<evidence type="ECO:0000256" key="1">
    <source>
        <dbReference type="SAM" id="MobiDB-lite"/>
    </source>
</evidence>